<protein>
    <submittedName>
        <fullName evidence="1">Uncharacterized protein</fullName>
    </submittedName>
</protein>
<evidence type="ECO:0000313" key="1">
    <source>
        <dbReference type="EMBL" id="KAK7083246.1"/>
    </source>
</evidence>
<comment type="caution">
    <text evidence="1">The sequence shown here is derived from an EMBL/GenBank/DDBJ whole genome shotgun (WGS) entry which is preliminary data.</text>
</comment>
<evidence type="ECO:0000313" key="2">
    <source>
        <dbReference type="Proteomes" id="UP001381693"/>
    </source>
</evidence>
<dbReference type="Proteomes" id="UP001381693">
    <property type="component" value="Unassembled WGS sequence"/>
</dbReference>
<organism evidence="1 2">
    <name type="scientific">Halocaridina rubra</name>
    <name type="common">Hawaiian red shrimp</name>
    <dbReference type="NCBI Taxonomy" id="373956"/>
    <lineage>
        <taxon>Eukaryota</taxon>
        <taxon>Metazoa</taxon>
        <taxon>Ecdysozoa</taxon>
        <taxon>Arthropoda</taxon>
        <taxon>Crustacea</taxon>
        <taxon>Multicrustacea</taxon>
        <taxon>Malacostraca</taxon>
        <taxon>Eumalacostraca</taxon>
        <taxon>Eucarida</taxon>
        <taxon>Decapoda</taxon>
        <taxon>Pleocyemata</taxon>
        <taxon>Caridea</taxon>
        <taxon>Atyoidea</taxon>
        <taxon>Atyidae</taxon>
        <taxon>Halocaridina</taxon>
    </lineage>
</organism>
<proteinExistence type="predicted"/>
<gene>
    <name evidence="1" type="ORF">SK128_006727</name>
</gene>
<keyword evidence="2" id="KW-1185">Reference proteome</keyword>
<dbReference type="AlphaFoldDB" id="A0AAN8XI38"/>
<name>A0AAN8XI38_HALRR</name>
<accession>A0AAN8XI38</accession>
<sequence length="274" mass="30426">MNVDDIGQKLYKDYDTECINGDVSLWSRVKKQNKMMYISGCKKQPVKIRDQTVDLKETKNLYETPGASELGADRPAVSSLATSSTNEKIAVVDGMVLVQKIANKTGTLSTVKDLAQSLNDRLTSLTAGFSQELWTLSQSGELWASRTYKLNPMFHAYTGPDNIGKFFGIGKATCFQQYIKADMPYLEFHETTSQLGSYPGGERGTGKFVCLRYCLEGVQITSIPDLSWHLFCKKLAESNGYFLHLVHFNTSNACDYKAGYGTKSPSCSNSLLIH</sequence>
<dbReference type="EMBL" id="JAXCGZ010003783">
    <property type="protein sequence ID" value="KAK7083246.1"/>
    <property type="molecule type" value="Genomic_DNA"/>
</dbReference>
<reference evidence="1 2" key="1">
    <citation type="submission" date="2023-11" db="EMBL/GenBank/DDBJ databases">
        <title>Halocaridina rubra genome assembly.</title>
        <authorList>
            <person name="Smith C."/>
        </authorList>
    </citation>
    <scope>NUCLEOTIDE SEQUENCE [LARGE SCALE GENOMIC DNA]</scope>
    <source>
        <strain evidence="1">EP-1</strain>
        <tissue evidence="1">Whole</tissue>
    </source>
</reference>